<evidence type="ECO:0000313" key="2">
    <source>
        <dbReference type="Proteomes" id="UP001190926"/>
    </source>
</evidence>
<dbReference type="EMBL" id="SDAM02000003">
    <property type="protein sequence ID" value="KAH6837983.1"/>
    <property type="molecule type" value="Genomic_DNA"/>
</dbReference>
<dbReference type="Proteomes" id="UP001190926">
    <property type="component" value="Unassembled WGS sequence"/>
</dbReference>
<name>A0AAD4PFE9_PERFH</name>
<organism evidence="1 2">
    <name type="scientific">Perilla frutescens var. hirtella</name>
    <name type="common">Perilla citriodora</name>
    <name type="synonym">Perilla setoyensis</name>
    <dbReference type="NCBI Taxonomy" id="608512"/>
    <lineage>
        <taxon>Eukaryota</taxon>
        <taxon>Viridiplantae</taxon>
        <taxon>Streptophyta</taxon>
        <taxon>Embryophyta</taxon>
        <taxon>Tracheophyta</taxon>
        <taxon>Spermatophyta</taxon>
        <taxon>Magnoliopsida</taxon>
        <taxon>eudicotyledons</taxon>
        <taxon>Gunneridae</taxon>
        <taxon>Pentapetalae</taxon>
        <taxon>asterids</taxon>
        <taxon>lamiids</taxon>
        <taxon>Lamiales</taxon>
        <taxon>Lamiaceae</taxon>
        <taxon>Nepetoideae</taxon>
        <taxon>Elsholtzieae</taxon>
        <taxon>Perilla</taxon>
    </lineage>
</organism>
<proteinExistence type="predicted"/>
<reference evidence="1 2" key="1">
    <citation type="journal article" date="2021" name="Nat. Commun.">
        <title>Incipient diploidization of the medicinal plant Perilla within 10,000 years.</title>
        <authorList>
            <person name="Zhang Y."/>
            <person name="Shen Q."/>
            <person name="Leng L."/>
            <person name="Zhang D."/>
            <person name="Chen S."/>
            <person name="Shi Y."/>
            <person name="Ning Z."/>
            <person name="Chen S."/>
        </authorList>
    </citation>
    <scope>NUCLEOTIDE SEQUENCE [LARGE SCALE GENOMIC DNA]</scope>
    <source>
        <strain evidence="2">cv. PC099</strain>
    </source>
</reference>
<keyword evidence="2" id="KW-1185">Reference proteome</keyword>
<dbReference type="AlphaFoldDB" id="A0AAD4PFE9"/>
<gene>
    <name evidence="1" type="ORF">C2S53_000344</name>
</gene>
<comment type="caution">
    <text evidence="1">The sequence shown here is derived from an EMBL/GenBank/DDBJ whole genome shotgun (WGS) entry which is preliminary data.</text>
</comment>
<accession>A0AAD4PFE9</accession>
<protein>
    <submittedName>
        <fullName evidence="1">Uncharacterized protein</fullName>
    </submittedName>
</protein>
<evidence type="ECO:0000313" key="1">
    <source>
        <dbReference type="EMBL" id="KAH6837983.1"/>
    </source>
</evidence>
<sequence>MVYLKRASNPEGGGGGVALPFWGGDRVGSLQFATLLKPTCGRFKFVGLASWYGLPHRARDMLDSAYMTIWHSFPPHRTSDAATTELAPSFSSDHHLLHW</sequence>